<dbReference type="FunCoup" id="A0A2J7Q0X9">
    <property type="interactions" value="1253"/>
</dbReference>
<dbReference type="InterPro" id="IPR036869">
    <property type="entry name" value="J_dom_sf"/>
</dbReference>
<gene>
    <name evidence="8" type="primary">DNAJC24</name>
    <name evidence="8" type="ORF">B7P43_G02907</name>
</gene>
<dbReference type="PRINTS" id="PR00625">
    <property type="entry name" value="JDOMAIN"/>
</dbReference>
<dbReference type="STRING" id="105785.A0A2J7Q0X9"/>
<dbReference type="GO" id="GO:0001671">
    <property type="term" value="F:ATPase activator activity"/>
    <property type="evidence" value="ECO:0007669"/>
    <property type="project" value="TreeGrafter"/>
</dbReference>
<dbReference type="PROSITE" id="PS51074">
    <property type="entry name" value="DPH_MB"/>
    <property type="match status" value="1"/>
</dbReference>
<keyword evidence="4" id="KW-0408">Iron</keyword>
<dbReference type="Gene3D" id="1.10.287.110">
    <property type="entry name" value="DnaJ domain"/>
    <property type="match status" value="1"/>
</dbReference>
<evidence type="ECO:0000259" key="6">
    <source>
        <dbReference type="PROSITE" id="PS50076"/>
    </source>
</evidence>
<proteinExistence type="inferred from homology"/>
<feature type="signal peptide" evidence="5">
    <location>
        <begin position="1"/>
        <end position="24"/>
    </location>
</feature>
<dbReference type="PROSITE" id="PS50076">
    <property type="entry name" value="DNAJ_2"/>
    <property type="match status" value="1"/>
</dbReference>
<feature type="domain" description="J" evidence="6">
    <location>
        <begin position="30"/>
        <end position="94"/>
    </location>
</feature>
<evidence type="ECO:0000256" key="4">
    <source>
        <dbReference type="ARBA" id="ARBA00023004"/>
    </source>
</evidence>
<dbReference type="EMBL" id="NEVH01019960">
    <property type="protein sequence ID" value="PNF22226.1"/>
    <property type="molecule type" value="Genomic_DNA"/>
</dbReference>
<dbReference type="CDD" id="cd06257">
    <property type="entry name" value="DnaJ"/>
    <property type="match status" value="1"/>
</dbReference>
<dbReference type="Pfam" id="PF00226">
    <property type="entry name" value="DnaJ"/>
    <property type="match status" value="1"/>
</dbReference>
<organism evidence="8 9">
    <name type="scientific">Cryptotermes secundus</name>
    <dbReference type="NCBI Taxonomy" id="105785"/>
    <lineage>
        <taxon>Eukaryota</taxon>
        <taxon>Metazoa</taxon>
        <taxon>Ecdysozoa</taxon>
        <taxon>Arthropoda</taxon>
        <taxon>Hexapoda</taxon>
        <taxon>Insecta</taxon>
        <taxon>Pterygota</taxon>
        <taxon>Neoptera</taxon>
        <taxon>Polyneoptera</taxon>
        <taxon>Dictyoptera</taxon>
        <taxon>Blattodea</taxon>
        <taxon>Blattoidea</taxon>
        <taxon>Termitoidae</taxon>
        <taxon>Kalotermitidae</taxon>
        <taxon>Cryptotermitinae</taxon>
        <taxon>Cryptotermes</taxon>
    </lineage>
</organism>
<dbReference type="InterPro" id="IPR036671">
    <property type="entry name" value="DPH_MB_sf"/>
</dbReference>
<accession>A0A2J7Q0X9</accession>
<evidence type="ECO:0000256" key="5">
    <source>
        <dbReference type="SAM" id="SignalP"/>
    </source>
</evidence>
<dbReference type="InterPro" id="IPR001623">
    <property type="entry name" value="DnaJ_domain"/>
</dbReference>
<name>A0A2J7Q0X9_9NEOP</name>
<dbReference type="Gene3D" id="3.10.660.10">
    <property type="entry name" value="DPH Zinc finger"/>
    <property type="match status" value="1"/>
</dbReference>
<dbReference type="SUPFAM" id="SSF144217">
    <property type="entry name" value="CSL zinc finger"/>
    <property type="match status" value="1"/>
</dbReference>
<comment type="similarity">
    <text evidence="1">Belongs to the DPH4 family.</text>
</comment>
<dbReference type="PANTHER" id="PTHR45255">
    <property type="entry name" value="DNAJ HOMOLOG SUBFAMILY C MEMBER 24"/>
    <property type="match status" value="1"/>
</dbReference>
<keyword evidence="5" id="KW-0732">Signal</keyword>
<keyword evidence="3" id="KW-0862">Zinc</keyword>
<dbReference type="InParanoid" id="A0A2J7Q0X9"/>
<evidence type="ECO:0000313" key="9">
    <source>
        <dbReference type="Proteomes" id="UP000235965"/>
    </source>
</evidence>
<protein>
    <submittedName>
        <fullName evidence="8">DnaJ subfamily C member 24</fullName>
    </submittedName>
</protein>
<keyword evidence="2" id="KW-0479">Metal-binding</keyword>
<dbReference type="SUPFAM" id="SSF46565">
    <property type="entry name" value="Chaperone J-domain"/>
    <property type="match status" value="1"/>
</dbReference>
<keyword evidence="9" id="KW-1185">Reference proteome</keyword>
<sequence length="165" mass="19150">MFHIRLQALLIVLHTTSELQVTSCDPVMDNLYGILGCHKNATYEELKRKYQELVLINHPDKQRSITLSAAFLKIDKAWKILRDPEQRKLYDHHLTQQQLSEQPLIYAALSISDLHWHEDSSNYSYLCKCGGLYIIEHSEIGLEDCYVNCDDCSLIIHIKSDKSNF</sequence>
<dbReference type="Proteomes" id="UP000235965">
    <property type="component" value="Unassembled WGS sequence"/>
</dbReference>
<evidence type="ECO:0000256" key="3">
    <source>
        <dbReference type="ARBA" id="ARBA00022833"/>
    </source>
</evidence>
<dbReference type="InterPro" id="IPR007872">
    <property type="entry name" value="DPH_MB_dom"/>
</dbReference>
<dbReference type="GO" id="GO:0008198">
    <property type="term" value="F:ferrous iron binding"/>
    <property type="evidence" value="ECO:0007669"/>
    <property type="project" value="TreeGrafter"/>
</dbReference>
<comment type="caution">
    <text evidence="8">The sequence shown here is derived from an EMBL/GenBank/DDBJ whole genome shotgun (WGS) entry which is preliminary data.</text>
</comment>
<reference evidence="8 9" key="1">
    <citation type="submission" date="2017-12" db="EMBL/GenBank/DDBJ databases">
        <title>Hemimetabolous genomes reveal molecular basis of termite eusociality.</title>
        <authorList>
            <person name="Harrison M.C."/>
            <person name="Jongepier E."/>
            <person name="Robertson H.M."/>
            <person name="Arning N."/>
            <person name="Bitard-Feildel T."/>
            <person name="Chao H."/>
            <person name="Childers C.P."/>
            <person name="Dinh H."/>
            <person name="Doddapaneni H."/>
            <person name="Dugan S."/>
            <person name="Gowin J."/>
            <person name="Greiner C."/>
            <person name="Han Y."/>
            <person name="Hu H."/>
            <person name="Hughes D.S.T."/>
            <person name="Huylmans A.-K."/>
            <person name="Kemena C."/>
            <person name="Kremer L.P.M."/>
            <person name="Lee S.L."/>
            <person name="Lopez-Ezquerra A."/>
            <person name="Mallet L."/>
            <person name="Monroy-Kuhn J.M."/>
            <person name="Moser A."/>
            <person name="Murali S.C."/>
            <person name="Muzny D.M."/>
            <person name="Otani S."/>
            <person name="Piulachs M.-D."/>
            <person name="Poelchau M."/>
            <person name="Qu J."/>
            <person name="Schaub F."/>
            <person name="Wada-Katsumata A."/>
            <person name="Worley K.C."/>
            <person name="Xie Q."/>
            <person name="Ylla G."/>
            <person name="Poulsen M."/>
            <person name="Gibbs R.A."/>
            <person name="Schal C."/>
            <person name="Richards S."/>
            <person name="Belles X."/>
            <person name="Korb J."/>
            <person name="Bornberg-Bauer E."/>
        </authorList>
    </citation>
    <scope>NUCLEOTIDE SEQUENCE [LARGE SCALE GENOMIC DNA]</scope>
    <source>
        <tissue evidence="8">Whole body</tissue>
    </source>
</reference>
<feature type="domain" description="DPH-type MB" evidence="7">
    <location>
        <begin position="105"/>
        <end position="161"/>
    </location>
</feature>
<dbReference type="PANTHER" id="PTHR45255:SF1">
    <property type="entry name" value="DNAJ HOMOLOG SUBFAMILY C MEMBER 24"/>
    <property type="match status" value="1"/>
</dbReference>
<evidence type="ECO:0000256" key="2">
    <source>
        <dbReference type="ARBA" id="ARBA00022723"/>
    </source>
</evidence>
<dbReference type="Pfam" id="PF05207">
    <property type="entry name" value="Zn_ribbon_CSL"/>
    <property type="match status" value="1"/>
</dbReference>
<dbReference type="SMART" id="SM00271">
    <property type="entry name" value="DnaJ"/>
    <property type="match status" value="1"/>
</dbReference>
<evidence type="ECO:0000259" key="7">
    <source>
        <dbReference type="PROSITE" id="PS51074"/>
    </source>
</evidence>
<evidence type="ECO:0000313" key="8">
    <source>
        <dbReference type="EMBL" id="PNF22226.1"/>
    </source>
</evidence>
<evidence type="ECO:0000256" key="1">
    <source>
        <dbReference type="ARBA" id="ARBA00006169"/>
    </source>
</evidence>
<dbReference type="AlphaFoldDB" id="A0A2J7Q0X9"/>
<feature type="chain" id="PRO_5014392863" evidence="5">
    <location>
        <begin position="25"/>
        <end position="165"/>
    </location>
</feature>